<reference evidence="13 14" key="1">
    <citation type="submission" date="2014-04" db="EMBL/GenBank/DDBJ databases">
        <authorList>
            <consortium name="DOE Joint Genome Institute"/>
            <person name="Kuo A."/>
            <person name="Zuccaro A."/>
            <person name="Kohler A."/>
            <person name="Nagy L.G."/>
            <person name="Floudas D."/>
            <person name="Copeland A."/>
            <person name="Barry K.W."/>
            <person name="Cichocki N."/>
            <person name="Veneault-Fourrey C."/>
            <person name="LaButti K."/>
            <person name="Lindquist E.A."/>
            <person name="Lipzen A."/>
            <person name="Lundell T."/>
            <person name="Morin E."/>
            <person name="Murat C."/>
            <person name="Sun H."/>
            <person name="Tunlid A."/>
            <person name="Henrissat B."/>
            <person name="Grigoriev I.V."/>
            <person name="Hibbett D.S."/>
            <person name="Martin F."/>
            <person name="Nordberg H.P."/>
            <person name="Cantor M.N."/>
            <person name="Hua S.X."/>
        </authorList>
    </citation>
    <scope>NUCLEOTIDE SEQUENCE [LARGE SCALE GENOMIC DNA]</scope>
    <source>
        <strain evidence="13 14">MAFF 305830</strain>
    </source>
</reference>
<comment type="subcellular location">
    <subcellularLocation>
        <location evidence="1">Mitochondrion outer membrane</location>
        <topology evidence="1">Multi-pass membrane protein</topology>
    </subcellularLocation>
</comment>
<dbReference type="GO" id="GO:0005525">
    <property type="term" value="F:GTP binding"/>
    <property type="evidence" value="ECO:0007669"/>
    <property type="project" value="UniProtKB-KW"/>
</dbReference>
<dbReference type="PROSITE" id="PS51718">
    <property type="entry name" value="G_DYNAMIN_2"/>
    <property type="match status" value="1"/>
</dbReference>
<keyword evidence="2" id="KW-0812">Transmembrane</keyword>
<evidence type="ECO:0000256" key="11">
    <source>
        <dbReference type="ARBA" id="ARBA00048548"/>
    </source>
</evidence>
<evidence type="ECO:0000256" key="8">
    <source>
        <dbReference type="ARBA" id="ARBA00023128"/>
    </source>
</evidence>
<keyword evidence="14" id="KW-1185">Reference proteome</keyword>
<evidence type="ECO:0000313" key="13">
    <source>
        <dbReference type="EMBL" id="KIM25772.1"/>
    </source>
</evidence>
<dbReference type="AlphaFoldDB" id="A0A0C2X975"/>
<dbReference type="InterPro" id="IPR045063">
    <property type="entry name" value="Dynamin_N"/>
</dbReference>
<reference evidence="14" key="2">
    <citation type="submission" date="2015-01" db="EMBL/GenBank/DDBJ databases">
        <title>Evolutionary Origins and Diversification of the Mycorrhizal Mutualists.</title>
        <authorList>
            <consortium name="DOE Joint Genome Institute"/>
            <consortium name="Mycorrhizal Genomics Consortium"/>
            <person name="Kohler A."/>
            <person name="Kuo A."/>
            <person name="Nagy L.G."/>
            <person name="Floudas D."/>
            <person name="Copeland A."/>
            <person name="Barry K.W."/>
            <person name="Cichocki N."/>
            <person name="Veneault-Fourrey C."/>
            <person name="LaButti K."/>
            <person name="Lindquist E.A."/>
            <person name="Lipzen A."/>
            <person name="Lundell T."/>
            <person name="Morin E."/>
            <person name="Murat C."/>
            <person name="Riley R."/>
            <person name="Ohm R."/>
            <person name="Sun H."/>
            <person name="Tunlid A."/>
            <person name="Henrissat B."/>
            <person name="Grigoriev I.V."/>
            <person name="Hibbett D.S."/>
            <person name="Martin F."/>
        </authorList>
    </citation>
    <scope>NUCLEOTIDE SEQUENCE [LARGE SCALE GENOMIC DNA]</scope>
    <source>
        <strain evidence="14">MAFF 305830</strain>
    </source>
</reference>
<keyword evidence="9" id="KW-0342">GTP-binding</keyword>
<dbReference type="EMBL" id="KN824311">
    <property type="protein sequence ID" value="KIM25772.1"/>
    <property type="molecule type" value="Genomic_DNA"/>
</dbReference>
<keyword evidence="3" id="KW-0547">Nucleotide-binding</keyword>
<dbReference type="Pfam" id="PF00350">
    <property type="entry name" value="Dynamin_N"/>
    <property type="match status" value="1"/>
</dbReference>
<dbReference type="PANTHER" id="PTHR10465:SF0">
    <property type="entry name" value="SARCALUMENIN"/>
    <property type="match status" value="1"/>
</dbReference>
<dbReference type="OrthoDB" id="9984778at2759"/>
<dbReference type="SUPFAM" id="SSF52540">
    <property type="entry name" value="P-loop containing nucleoside triphosphate hydrolases"/>
    <property type="match status" value="1"/>
</dbReference>
<dbReference type="GO" id="GO:0051646">
    <property type="term" value="P:mitochondrion localization"/>
    <property type="evidence" value="ECO:0007669"/>
    <property type="project" value="TreeGrafter"/>
</dbReference>
<evidence type="ECO:0000256" key="2">
    <source>
        <dbReference type="ARBA" id="ARBA00022692"/>
    </source>
</evidence>
<evidence type="ECO:0000256" key="6">
    <source>
        <dbReference type="ARBA" id="ARBA00022989"/>
    </source>
</evidence>
<keyword evidence="7" id="KW-0175">Coiled coil</keyword>
<protein>
    <recommendedName>
        <fullName evidence="12">Dynamin-type G domain-containing protein</fullName>
    </recommendedName>
</protein>
<dbReference type="InterPro" id="IPR027417">
    <property type="entry name" value="P-loop_NTPase"/>
</dbReference>
<accession>A0A0C2X975</accession>
<evidence type="ECO:0000256" key="10">
    <source>
        <dbReference type="ARBA" id="ARBA00023136"/>
    </source>
</evidence>
<dbReference type="Gene3D" id="3.40.50.300">
    <property type="entry name" value="P-loop containing nucleotide triphosphate hydrolases"/>
    <property type="match status" value="1"/>
</dbReference>
<keyword evidence="10" id="KW-0472">Membrane</keyword>
<dbReference type="GO" id="GO:0005741">
    <property type="term" value="C:mitochondrial outer membrane"/>
    <property type="evidence" value="ECO:0007669"/>
    <property type="project" value="UniProtKB-SubCell"/>
</dbReference>
<evidence type="ECO:0000313" key="14">
    <source>
        <dbReference type="Proteomes" id="UP000054097"/>
    </source>
</evidence>
<evidence type="ECO:0000256" key="1">
    <source>
        <dbReference type="ARBA" id="ARBA00004374"/>
    </source>
</evidence>
<evidence type="ECO:0000256" key="3">
    <source>
        <dbReference type="ARBA" id="ARBA00022741"/>
    </source>
</evidence>
<keyword evidence="4" id="KW-1000">Mitochondrion outer membrane</keyword>
<keyword evidence="5" id="KW-0378">Hydrolase</keyword>
<sequence length="855" mass="93402">MAQTYQAVQTTVPTTLTDSVQDRIEHGDGIEDVQAAYVQLQSRLVAALDDTKAILGDVKEFNKDSWIVRYPHLADAPPSSSGPAVTATAARPLRRALSFADDPMSSHDVVMRPGMQRSMTLAAVSENEEAAPAATADQEQGDSLLPPASDFHVLRLDLKLGPTGASTSPAFLVNQLEKSSIANLVEERINASMAHIEKLKTRAQDTSSKVLVTGDLNAGKSTLVNALLRREVLPVDQQPLTSMFCEVIDAADNEGKEEVHLVNEGVMYKRTDESTFTRYSIAELEGLVAEHENSQRILKLYVTDARAPNESLLHNGIADIALIDAPGLNRDSIQTTAVFARQEEIDVVVFVVSAENHFTLSAKEFLWQASNEKAYLFIVVNRFDQIRDKARCKRLVLEQIKQLSPRTFEDAEDLVHFVDSNSALHSSAVNGSFEKLESDLRSFVLVKRSKSKLGPVTTYLDHILSDLTLLSSSNAVLAESERDQARAALELVRPVLETMKANRDGLEDGLEVVEDDGASKAQTRTRGRLVEALDRVGSGVPADDTISMPEYPGLLNVLDYTRDVKKALLASLDMSVKLAEDEARLITATGVNRIGEMAETYLPEGVERSRRVFVPAAMFTRSLKKAKRASTTGSPLVVGGIHGLGIGLAQRHEMLDVTFSDILDIQHRVSVHLKRSSDEGSTLDSSDAAAGAISLASLGLGALTLASGKAVGLRGAFEGLVRITDLIGNETARKWAVPVLGAFTVGLTVYFVLELPNSIPKNVGRRIKANLVRGGEGEEEELKFVNAHCTRVGRETRKVLRLASWDLRERFRGAMEERQREVKGKEEMERSAVRALEFFDTVANRAAGVSQVVHQ</sequence>
<dbReference type="HOGENOM" id="CLU_011752_0_0_1"/>
<organism evidence="13 14">
    <name type="scientific">Serendipita vermifera MAFF 305830</name>
    <dbReference type="NCBI Taxonomy" id="933852"/>
    <lineage>
        <taxon>Eukaryota</taxon>
        <taxon>Fungi</taxon>
        <taxon>Dikarya</taxon>
        <taxon>Basidiomycota</taxon>
        <taxon>Agaricomycotina</taxon>
        <taxon>Agaricomycetes</taxon>
        <taxon>Sebacinales</taxon>
        <taxon>Serendipitaceae</taxon>
        <taxon>Serendipita</taxon>
    </lineage>
</organism>
<evidence type="ECO:0000256" key="9">
    <source>
        <dbReference type="ARBA" id="ARBA00023134"/>
    </source>
</evidence>
<name>A0A0C2X975_SERVB</name>
<dbReference type="FunFam" id="3.40.50.300:FF:000638">
    <property type="entry name" value="Transmembrane GTPase Fzo1, putative"/>
    <property type="match status" value="1"/>
</dbReference>
<dbReference type="GO" id="GO:0003924">
    <property type="term" value="F:GTPase activity"/>
    <property type="evidence" value="ECO:0007669"/>
    <property type="project" value="InterPro"/>
</dbReference>
<proteinExistence type="predicted"/>
<dbReference type="STRING" id="933852.A0A0C2X975"/>
<evidence type="ECO:0000259" key="12">
    <source>
        <dbReference type="PROSITE" id="PS51718"/>
    </source>
</evidence>
<keyword evidence="6" id="KW-1133">Transmembrane helix</keyword>
<gene>
    <name evidence="13" type="ORF">M408DRAFT_73824</name>
</gene>
<feature type="domain" description="Dynamin-type G" evidence="12">
    <location>
        <begin position="204"/>
        <end position="473"/>
    </location>
</feature>
<evidence type="ECO:0000256" key="7">
    <source>
        <dbReference type="ARBA" id="ARBA00023054"/>
    </source>
</evidence>
<dbReference type="GO" id="GO:0008053">
    <property type="term" value="P:mitochondrial fusion"/>
    <property type="evidence" value="ECO:0007669"/>
    <property type="project" value="TreeGrafter"/>
</dbReference>
<dbReference type="Proteomes" id="UP000054097">
    <property type="component" value="Unassembled WGS sequence"/>
</dbReference>
<evidence type="ECO:0000256" key="5">
    <source>
        <dbReference type="ARBA" id="ARBA00022801"/>
    </source>
</evidence>
<comment type="catalytic activity">
    <reaction evidence="11">
        <text>GTP + H2O = GDP + phosphate + H(+)</text>
        <dbReference type="Rhea" id="RHEA:19669"/>
        <dbReference type="ChEBI" id="CHEBI:15377"/>
        <dbReference type="ChEBI" id="CHEBI:15378"/>
        <dbReference type="ChEBI" id="CHEBI:37565"/>
        <dbReference type="ChEBI" id="CHEBI:43474"/>
        <dbReference type="ChEBI" id="CHEBI:58189"/>
    </reaction>
</comment>
<dbReference type="InterPro" id="IPR030381">
    <property type="entry name" value="G_DYNAMIN_dom"/>
</dbReference>
<dbReference type="PANTHER" id="PTHR10465">
    <property type="entry name" value="TRANSMEMBRANE GTPASE FZO1"/>
    <property type="match status" value="1"/>
</dbReference>
<keyword evidence="8" id="KW-0496">Mitochondrion</keyword>
<evidence type="ECO:0000256" key="4">
    <source>
        <dbReference type="ARBA" id="ARBA00022787"/>
    </source>
</evidence>
<dbReference type="InterPro" id="IPR027094">
    <property type="entry name" value="Mitofusin_fam"/>
</dbReference>